<feature type="compositionally biased region" description="Low complexity" evidence="1">
    <location>
        <begin position="19"/>
        <end position="33"/>
    </location>
</feature>
<dbReference type="OrthoDB" id="25778at2759"/>
<feature type="compositionally biased region" description="Acidic residues" evidence="1">
    <location>
        <begin position="229"/>
        <end position="248"/>
    </location>
</feature>
<dbReference type="Proteomes" id="UP000298030">
    <property type="component" value="Unassembled WGS sequence"/>
</dbReference>
<feature type="compositionally biased region" description="Basic and acidic residues" evidence="1">
    <location>
        <begin position="275"/>
        <end position="285"/>
    </location>
</feature>
<feature type="compositionally biased region" description="Low complexity" evidence="1">
    <location>
        <begin position="311"/>
        <end position="360"/>
    </location>
</feature>
<evidence type="ECO:0000313" key="2">
    <source>
        <dbReference type="EMBL" id="TEB23681.1"/>
    </source>
</evidence>
<comment type="caution">
    <text evidence="2">The sequence shown here is derived from an EMBL/GenBank/DDBJ whole genome shotgun (WGS) entry which is preliminary data.</text>
</comment>
<sequence length="668" mass="70525">MPTRPRNARKSKNAHAKLSSGPSSADASASQTPLSPPVQLPTPLPEPQERIRATLARVEGVEAGRGEGGETERGEAEAHDERREYAEEFGYLQRGGGGPQDEEEEFVPPPPQVEVDEDGDVLGQLIDFGSLPSSPPSMPPPRLPADPHFDQVPVSQHGQQQEGHDVSLSGFLNDTHRREEDTNPFGVSAATYEEEPRETPFDSQTAYPYPRALLGGEAASEGSQPGLDGGEDEAEGGEEAEEAEEEEGERVVYKSPPFMQVGLPEVEEDAVVPGREAETAEKEEGGLGLGIPGRTGREGGMGHVRAPTVVVNSRSSSSSASSSHVRSLSSASTTSSSINPPSLTLDLSTSSSGSAFGSLSKTIRSYAPSLPMGITSPGGKGSRKSAPYPPLVSRPVVAGRVESGYGGGTMKSPYEQEFEREYERDWEDEGRVGEPFNYGYSVPSTLSRTPVTPTSRAATPSRVATSTSTSTAALRTASTGYSRAPSATTSRPASASRTTTTVPVPDRQRAWPEYASSSSPAQGPPSTVVSRHRATRSQGSQATLASGLASGLTQTLRGGVDAVSSRSSTPSTLMGTSAQARVEGEGDDVIERVVWARWDTLEKRQVLVVGYERGVQVWDAGRLGSVAEVLNVNFGKAKDGWVDGKKGEKVKSVVKGMVVPGSTELVIL</sequence>
<feature type="compositionally biased region" description="Pro residues" evidence="1">
    <location>
        <begin position="34"/>
        <end position="46"/>
    </location>
</feature>
<proteinExistence type="predicted"/>
<reference evidence="2 3" key="1">
    <citation type="journal article" date="2019" name="Nat. Ecol. Evol.">
        <title>Megaphylogeny resolves global patterns of mushroom evolution.</title>
        <authorList>
            <person name="Varga T."/>
            <person name="Krizsan K."/>
            <person name="Foldi C."/>
            <person name="Dima B."/>
            <person name="Sanchez-Garcia M."/>
            <person name="Sanchez-Ramirez S."/>
            <person name="Szollosi G.J."/>
            <person name="Szarkandi J.G."/>
            <person name="Papp V."/>
            <person name="Albert L."/>
            <person name="Andreopoulos W."/>
            <person name="Angelini C."/>
            <person name="Antonin V."/>
            <person name="Barry K.W."/>
            <person name="Bougher N.L."/>
            <person name="Buchanan P."/>
            <person name="Buyck B."/>
            <person name="Bense V."/>
            <person name="Catcheside P."/>
            <person name="Chovatia M."/>
            <person name="Cooper J."/>
            <person name="Damon W."/>
            <person name="Desjardin D."/>
            <person name="Finy P."/>
            <person name="Geml J."/>
            <person name="Haridas S."/>
            <person name="Hughes K."/>
            <person name="Justo A."/>
            <person name="Karasinski D."/>
            <person name="Kautmanova I."/>
            <person name="Kiss B."/>
            <person name="Kocsube S."/>
            <person name="Kotiranta H."/>
            <person name="LaButti K.M."/>
            <person name="Lechner B.E."/>
            <person name="Liimatainen K."/>
            <person name="Lipzen A."/>
            <person name="Lukacs Z."/>
            <person name="Mihaltcheva S."/>
            <person name="Morgado L.N."/>
            <person name="Niskanen T."/>
            <person name="Noordeloos M.E."/>
            <person name="Ohm R.A."/>
            <person name="Ortiz-Santana B."/>
            <person name="Ovrebo C."/>
            <person name="Racz N."/>
            <person name="Riley R."/>
            <person name="Savchenko A."/>
            <person name="Shiryaev A."/>
            <person name="Soop K."/>
            <person name="Spirin V."/>
            <person name="Szebenyi C."/>
            <person name="Tomsovsky M."/>
            <person name="Tulloss R.E."/>
            <person name="Uehling J."/>
            <person name="Grigoriev I.V."/>
            <person name="Vagvolgyi C."/>
            <person name="Papp T."/>
            <person name="Martin F.M."/>
            <person name="Miettinen O."/>
            <person name="Hibbett D.S."/>
            <person name="Nagy L.G."/>
        </authorList>
    </citation>
    <scope>NUCLEOTIDE SEQUENCE [LARGE SCALE GENOMIC DNA]</scope>
    <source>
        <strain evidence="2 3">FP101781</strain>
    </source>
</reference>
<gene>
    <name evidence="2" type="ORF">FA13DRAFT_1739867</name>
</gene>
<feature type="compositionally biased region" description="Basic and acidic residues" evidence="1">
    <location>
        <begin position="59"/>
        <end position="86"/>
    </location>
</feature>
<feature type="compositionally biased region" description="Gly residues" evidence="1">
    <location>
        <begin position="286"/>
        <end position="302"/>
    </location>
</feature>
<feature type="compositionally biased region" description="Polar residues" evidence="1">
    <location>
        <begin position="564"/>
        <end position="579"/>
    </location>
</feature>
<keyword evidence="3" id="KW-1185">Reference proteome</keyword>
<feature type="compositionally biased region" description="Low complexity" evidence="1">
    <location>
        <begin position="515"/>
        <end position="526"/>
    </location>
</feature>
<evidence type="ECO:0000313" key="3">
    <source>
        <dbReference type="Proteomes" id="UP000298030"/>
    </source>
</evidence>
<dbReference type="AlphaFoldDB" id="A0A4Y7SPP5"/>
<protein>
    <submittedName>
        <fullName evidence="2">Uncharacterized protein</fullName>
    </submittedName>
</protein>
<feature type="compositionally biased region" description="Pro residues" evidence="1">
    <location>
        <begin position="133"/>
        <end position="144"/>
    </location>
</feature>
<feature type="compositionally biased region" description="Low complexity" evidence="1">
    <location>
        <begin position="454"/>
        <end position="505"/>
    </location>
</feature>
<feature type="compositionally biased region" description="Basic residues" evidence="1">
    <location>
        <begin position="1"/>
        <end position="15"/>
    </location>
</feature>
<feature type="region of interest" description="Disordered" evidence="1">
    <location>
        <begin position="1"/>
        <end position="547"/>
    </location>
</feature>
<evidence type="ECO:0000256" key="1">
    <source>
        <dbReference type="SAM" id="MobiDB-lite"/>
    </source>
</evidence>
<feature type="region of interest" description="Disordered" evidence="1">
    <location>
        <begin position="559"/>
        <end position="582"/>
    </location>
</feature>
<name>A0A4Y7SPP5_COPMI</name>
<accession>A0A4Y7SPP5</accession>
<organism evidence="2 3">
    <name type="scientific">Coprinellus micaceus</name>
    <name type="common">Glistening ink-cap mushroom</name>
    <name type="synonym">Coprinus micaceus</name>
    <dbReference type="NCBI Taxonomy" id="71717"/>
    <lineage>
        <taxon>Eukaryota</taxon>
        <taxon>Fungi</taxon>
        <taxon>Dikarya</taxon>
        <taxon>Basidiomycota</taxon>
        <taxon>Agaricomycotina</taxon>
        <taxon>Agaricomycetes</taxon>
        <taxon>Agaricomycetidae</taxon>
        <taxon>Agaricales</taxon>
        <taxon>Agaricineae</taxon>
        <taxon>Psathyrellaceae</taxon>
        <taxon>Coprinellus</taxon>
    </lineage>
</organism>
<feature type="compositionally biased region" description="Polar residues" evidence="1">
    <location>
        <begin position="442"/>
        <end position="453"/>
    </location>
</feature>
<dbReference type="EMBL" id="QPFP01000075">
    <property type="protein sequence ID" value="TEB23681.1"/>
    <property type="molecule type" value="Genomic_DNA"/>
</dbReference>